<dbReference type="RefSeq" id="WP_132004067.1">
    <property type="nucleotide sequence ID" value="NZ_JABUHM010000009.1"/>
</dbReference>
<name>A0A4R2BHW1_9BACI</name>
<comment type="caution">
    <text evidence="1">The sequence shown here is derived from an EMBL/GenBank/DDBJ whole genome shotgun (WGS) entry which is preliminary data.</text>
</comment>
<sequence>MKFKITMASGKEYIVHSQSFAALEEELINPDQDLKNSLVYLDREQTLKVNPSHISCVEKLVEQTNGK</sequence>
<protein>
    <submittedName>
        <fullName evidence="1">Uncharacterized protein</fullName>
    </submittedName>
</protein>
<reference evidence="1 2" key="1">
    <citation type="journal article" date="2015" name="Stand. Genomic Sci.">
        <title>Genomic Encyclopedia of Bacterial and Archaeal Type Strains, Phase III: the genomes of soil and plant-associated and newly described type strains.</title>
        <authorList>
            <person name="Whitman W.B."/>
            <person name="Woyke T."/>
            <person name="Klenk H.P."/>
            <person name="Zhou Y."/>
            <person name="Lilburn T.G."/>
            <person name="Beck B.J."/>
            <person name="De Vos P."/>
            <person name="Vandamme P."/>
            <person name="Eisen J.A."/>
            <person name="Garrity G."/>
            <person name="Hugenholtz P."/>
            <person name="Kyrpides N.C."/>
        </authorList>
    </citation>
    <scope>NUCLEOTIDE SEQUENCE [LARGE SCALE GENOMIC DNA]</scope>
    <source>
        <strain evidence="1 2">CV53</strain>
    </source>
</reference>
<accession>A0A4R2BHW1</accession>
<organism evidence="1 2">
    <name type="scientific">Mesobacillus foraminis</name>
    <dbReference type="NCBI Taxonomy" id="279826"/>
    <lineage>
        <taxon>Bacteria</taxon>
        <taxon>Bacillati</taxon>
        <taxon>Bacillota</taxon>
        <taxon>Bacilli</taxon>
        <taxon>Bacillales</taxon>
        <taxon>Bacillaceae</taxon>
        <taxon>Mesobacillus</taxon>
    </lineage>
</organism>
<gene>
    <name evidence="1" type="ORF">EV146_104119</name>
</gene>
<keyword evidence="2" id="KW-1185">Reference proteome</keyword>
<evidence type="ECO:0000313" key="1">
    <source>
        <dbReference type="EMBL" id="TCN26012.1"/>
    </source>
</evidence>
<evidence type="ECO:0000313" key="2">
    <source>
        <dbReference type="Proteomes" id="UP000295689"/>
    </source>
</evidence>
<dbReference type="Proteomes" id="UP000295689">
    <property type="component" value="Unassembled WGS sequence"/>
</dbReference>
<dbReference type="AlphaFoldDB" id="A0A4R2BHW1"/>
<dbReference type="EMBL" id="SLVV01000004">
    <property type="protein sequence ID" value="TCN26012.1"/>
    <property type="molecule type" value="Genomic_DNA"/>
</dbReference>
<proteinExistence type="predicted"/>